<organism evidence="2 3">
    <name type="scientific">Candidatus Iainarchaeum sp</name>
    <dbReference type="NCBI Taxonomy" id="3101447"/>
    <lineage>
        <taxon>Archaea</taxon>
        <taxon>Candidatus Iainarchaeota</taxon>
        <taxon>Candidatus Iainarchaeia</taxon>
        <taxon>Candidatus Iainarchaeales</taxon>
        <taxon>Candidatus Iainarchaeaceae</taxon>
        <taxon>Candidatus Iainarchaeum</taxon>
    </lineage>
</organism>
<evidence type="ECO:0000313" key="2">
    <source>
        <dbReference type="EMBL" id="MAG21899.1"/>
    </source>
</evidence>
<dbReference type="InterPro" id="IPR013498">
    <property type="entry name" value="Topo_IA_Znf"/>
</dbReference>
<proteinExistence type="predicted"/>
<dbReference type="Gene3D" id="3.30.65.10">
    <property type="entry name" value="Bacterial Topoisomerase I, domain 1"/>
    <property type="match status" value="1"/>
</dbReference>
<dbReference type="GO" id="GO:0005694">
    <property type="term" value="C:chromosome"/>
    <property type="evidence" value="ECO:0007669"/>
    <property type="project" value="InterPro"/>
</dbReference>
<comment type="caution">
    <text evidence="2">The sequence shown here is derived from an EMBL/GenBank/DDBJ whole genome shotgun (WGS) entry which is preliminary data.</text>
</comment>
<feature type="domain" description="DNA topoisomerase type IA zn finger" evidence="1">
    <location>
        <begin position="5"/>
        <end position="30"/>
    </location>
</feature>
<dbReference type="EMBL" id="NZBU01000004">
    <property type="protein sequence ID" value="MAG21899.1"/>
    <property type="molecule type" value="Genomic_DNA"/>
</dbReference>
<dbReference type="GO" id="GO:0003677">
    <property type="term" value="F:DNA binding"/>
    <property type="evidence" value="ECO:0007669"/>
    <property type="project" value="InterPro"/>
</dbReference>
<dbReference type="GO" id="GO:0006265">
    <property type="term" value="P:DNA topological change"/>
    <property type="evidence" value="ECO:0007669"/>
    <property type="project" value="InterPro"/>
</dbReference>
<dbReference type="AlphaFoldDB" id="A0A2D6M0I8"/>
<dbReference type="Pfam" id="PF01396">
    <property type="entry name" value="Zn_ribbon_Top1"/>
    <property type="match status" value="1"/>
</dbReference>
<reference evidence="3" key="1">
    <citation type="submission" date="2017-09" db="EMBL/GenBank/DDBJ databases">
        <title>The Reconstruction of 2,631 Draft Metagenome-Assembled Genomes from the Global Oceans.</title>
        <authorList>
            <person name="Tully B.J."/>
            <person name="Graham E.D."/>
            <person name="Heidelberg J.F."/>
        </authorList>
    </citation>
    <scope>NUCLEOTIDE SEQUENCE [LARGE SCALE GENOMIC DNA]</scope>
</reference>
<accession>A0A2D6M0I8</accession>
<name>A0A2D6M0I8_9ARCH</name>
<sequence length="80" mass="9120">MIIRKARVSGKRFLGCSNYPKCTTSYPLPQKGKIASTMDLCPVCNNLMVEVIAGRRRFKMCIDHNCPSKDEWKKKVANKN</sequence>
<evidence type="ECO:0000259" key="1">
    <source>
        <dbReference type="Pfam" id="PF01396"/>
    </source>
</evidence>
<evidence type="ECO:0000313" key="3">
    <source>
        <dbReference type="Proteomes" id="UP000226592"/>
    </source>
</evidence>
<dbReference type="GO" id="GO:0003916">
    <property type="term" value="F:DNA topoisomerase activity"/>
    <property type="evidence" value="ECO:0007669"/>
    <property type="project" value="InterPro"/>
</dbReference>
<protein>
    <recommendedName>
        <fullName evidence="1">DNA topoisomerase type IA zn finger domain-containing protein</fullName>
    </recommendedName>
</protein>
<dbReference type="Proteomes" id="UP000226592">
    <property type="component" value="Unassembled WGS sequence"/>
</dbReference>
<gene>
    <name evidence="2" type="ORF">CL943_01155</name>
</gene>